<sequence length="201" mass="22040">MKKSLLPFLSLFILLSAFTCENEPLDYDQESINSINNSNNSSNNTDLVGTWDLVSFDVDMLNSATLPSGDMITEILVSSTSTDYQVTFTETEFTTTGSYSYDTFIEAGGISQQDNLTLTDVTGSGSYTTDGNEITTEGAFFDFSFEGVDQSAFEDNQTSNYSISADGQTLTFSQNQTTLQSNNGFETEIDIVAESIWQKVN</sequence>
<keyword evidence="1" id="KW-0732">Signal</keyword>
<accession>A0A2T1NEU6</accession>
<feature type="chain" id="PRO_5015617379" description="Lipocalin-like domain-containing protein" evidence="1">
    <location>
        <begin position="20"/>
        <end position="201"/>
    </location>
</feature>
<dbReference type="AlphaFoldDB" id="A0A2T1NEU6"/>
<proteinExistence type="predicted"/>
<name>A0A2T1NEU6_9FLAO</name>
<keyword evidence="3" id="KW-1185">Reference proteome</keyword>
<evidence type="ECO:0000313" key="2">
    <source>
        <dbReference type="EMBL" id="PSG90971.1"/>
    </source>
</evidence>
<organism evidence="2 3">
    <name type="scientific">Mesoflavibacter zeaxanthinifaciens subsp. sabulilitoris</name>
    <dbReference type="NCBI Taxonomy" id="1520893"/>
    <lineage>
        <taxon>Bacteria</taxon>
        <taxon>Pseudomonadati</taxon>
        <taxon>Bacteroidota</taxon>
        <taxon>Flavobacteriia</taxon>
        <taxon>Flavobacteriales</taxon>
        <taxon>Flavobacteriaceae</taxon>
        <taxon>Mesoflavibacter</taxon>
    </lineage>
</organism>
<evidence type="ECO:0000313" key="3">
    <source>
        <dbReference type="Proteomes" id="UP000238430"/>
    </source>
</evidence>
<dbReference type="Proteomes" id="UP000238430">
    <property type="component" value="Unassembled WGS sequence"/>
</dbReference>
<dbReference type="RefSeq" id="WP_106678355.1">
    <property type="nucleotide sequence ID" value="NZ_JACHWV010000007.1"/>
</dbReference>
<dbReference type="EMBL" id="PXOT01000022">
    <property type="protein sequence ID" value="PSG90971.1"/>
    <property type="molecule type" value="Genomic_DNA"/>
</dbReference>
<reference evidence="2 3" key="1">
    <citation type="submission" date="2018-03" db="EMBL/GenBank/DDBJ databases">
        <title>Mesoflavibacter sp. HG37 and Mesoflavibacter sp. HG96 sp.nov., two marine bacteria isolated from seawater of Western Pacific Ocean.</title>
        <authorList>
            <person name="Cheng H."/>
            <person name="Wu Y.-H."/>
            <person name="Guo L.-L."/>
            <person name="Xu X.-W."/>
        </authorList>
    </citation>
    <scope>NUCLEOTIDE SEQUENCE [LARGE SCALE GENOMIC DNA]</scope>
    <source>
        <strain evidence="2 3">KCTC 42117</strain>
    </source>
</reference>
<evidence type="ECO:0008006" key="4">
    <source>
        <dbReference type="Google" id="ProtNLM"/>
    </source>
</evidence>
<dbReference type="OrthoDB" id="1426588at2"/>
<feature type="signal peptide" evidence="1">
    <location>
        <begin position="1"/>
        <end position="19"/>
    </location>
</feature>
<evidence type="ECO:0000256" key="1">
    <source>
        <dbReference type="SAM" id="SignalP"/>
    </source>
</evidence>
<comment type="caution">
    <text evidence="2">The sequence shown here is derived from an EMBL/GenBank/DDBJ whole genome shotgun (WGS) entry which is preliminary data.</text>
</comment>
<protein>
    <recommendedName>
        <fullName evidence="4">Lipocalin-like domain-containing protein</fullName>
    </recommendedName>
</protein>
<gene>
    <name evidence="2" type="ORF">C7H61_06855</name>
</gene>